<proteinExistence type="inferred from homology"/>
<dbReference type="PANTHER" id="PTHR43459">
    <property type="entry name" value="ENOYL-COA HYDRATASE"/>
    <property type="match status" value="1"/>
</dbReference>
<dbReference type="InterPro" id="IPR001753">
    <property type="entry name" value="Enoyl-CoA_hydra/iso"/>
</dbReference>
<dbReference type="EMBL" id="RZUL01000003">
    <property type="protein sequence ID" value="RVT40802.1"/>
    <property type="molecule type" value="Genomic_DNA"/>
</dbReference>
<keyword evidence="2" id="KW-0413">Isomerase</keyword>
<dbReference type="Gene3D" id="3.90.226.10">
    <property type="entry name" value="2-enoyl-CoA Hydratase, Chain A, domain 1"/>
    <property type="match status" value="1"/>
</dbReference>
<dbReference type="GO" id="GO:0016853">
    <property type="term" value="F:isomerase activity"/>
    <property type="evidence" value="ECO:0007669"/>
    <property type="project" value="UniProtKB-KW"/>
</dbReference>
<evidence type="ECO:0000313" key="2">
    <source>
        <dbReference type="EMBL" id="RVT40802.1"/>
    </source>
</evidence>
<keyword evidence="3" id="KW-1185">Reference proteome</keyword>
<dbReference type="Gene3D" id="1.10.12.10">
    <property type="entry name" value="Lyase 2-enoyl-coa Hydratase, Chain A, domain 2"/>
    <property type="match status" value="1"/>
</dbReference>
<dbReference type="PANTHER" id="PTHR43459:SF1">
    <property type="entry name" value="EG:BACN32G11.4 PROTEIN"/>
    <property type="match status" value="1"/>
</dbReference>
<name>A0A437J6J4_9SPHN</name>
<dbReference type="OrthoDB" id="9777711at2"/>
<reference evidence="2 3" key="1">
    <citation type="submission" date="2019-01" db="EMBL/GenBank/DDBJ databases">
        <authorList>
            <person name="Chen W.-M."/>
        </authorList>
    </citation>
    <scope>NUCLEOTIDE SEQUENCE [LARGE SCALE GENOMIC DNA]</scope>
    <source>
        <strain evidence="2 3">TLA-22</strain>
    </source>
</reference>
<keyword evidence="2" id="KW-0456">Lyase</keyword>
<dbReference type="EC" id="4.2.1.17" evidence="2"/>
<evidence type="ECO:0000256" key="1">
    <source>
        <dbReference type="ARBA" id="ARBA00005254"/>
    </source>
</evidence>
<dbReference type="InterPro" id="IPR014748">
    <property type="entry name" value="Enoyl-CoA_hydra_C"/>
</dbReference>
<dbReference type="Proteomes" id="UP000282977">
    <property type="component" value="Unassembled WGS sequence"/>
</dbReference>
<dbReference type="GO" id="GO:0004300">
    <property type="term" value="F:enoyl-CoA hydratase activity"/>
    <property type="evidence" value="ECO:0007669"/>
    <property type="project" value="UniProtKB-EC"/>
</dbReference>
<dbReference type="SUPFAM" id="SSF52096">
    <property type="entry name" value="ClpP/crotonase"/>
    <property type="match status" value="1"/>
</dbReference>
<evidence type="ECO:0000313" key="3">
    <source>
        <dbReference type="Proteomes" id="UP000282977"/>
    </source>
</evidence>
<dbReference type="Pfam" id="PF00378">
    <property type="entry name" value="ECH_1"/>
    <property type="match status" value="1"/>
</dbReference>
<accession>A0A437J6J4</accession>
<protein>
    <submittedName>
        <fullName evidence="2">2-(1,2-epoxy-1,2-dihydrophenyl)acetyl-CoA isomerase</fullName>
        <ecNumber evidence="2">4.2.1.17</ecNumber>
    </submittedName>
</protein>
<organism evidence="2 3">
    <name type="scientific">Sphingobium algorifonticola</name>
    <dbReference type="NCBI Taxonomy" id="2008318"/>
    <lineage>
        <taxon>Bacteria</taxon>
        <taxon>Pseudomonadati</taxon>
        <taxon>Pseudomonadota</taxon>
        <taxon>Alphaproteobacteria</taxon>
        <taxon>Sphingomonadales</taxon>
        <taxon>Sphingomonadaceae</taxon>
        <taxon>Sphingobium</taxon>
    </lineage>
</organism>
<dbReference type="CDD" id="cd06558">
    <property type="entry name" value="crotonase-like"/>
    <property type="match status" value="1"/>
</dbReference>
<comment type="caution">
    <text evidence="2">The sequence shown here is derived from an EMBL/GenBank/DDBJ whole genome shotgun (WGS) entry which is preliminary data.</text>
</comment>
<sequence length="258" mass="27282">MTYQTILTSVSDGVGILSLNRPERLNALTPQMFYEIADAIEAFPGQGARAILIKAEGKGFCSGTDLQAEGGLPDDVGEILEKDYNPCMERYVASTLPMVAQVHGACAGIGASLALACDFVVAAQSAYFLQAFVNIGLVPDGGATWTLPRLIGKARATELMMLGERLPAAKAADWGLIYKAVEDAALADEAMALATRLAAMPTVALGLIRKGIAETQTSSFSQGLALERAHQREAGRSADFKEGVQAFLAKRPAKFEGK</sequence>
<gene>
    <name evidence="2" type="ORF">ENE74_10005</name>
</gene>
<dbReference type="AlphaFoldDB" id="A0A437J6J4"/>
<comment type="similarity">
    <text evidence="1">Belongs to the enoyl-CoA hydratase/isomerase family.</text>
</comment>
<dbReference type="RefSeq" id="WP_127690799.1">
    <property type="nucleotide sequence ID" value="NZ_RZUL01000003.1"/>
</dbReference>
<dbReference type="InterPro" id="IPR029045">
    <property type="entry name" value="ClpP/crotonase-like_dom_sf"/>
</dbReference>